<gene>
    <name evidence="2" type="ORF">FRX48_06738</name>
</gene>
<name>A0A5M8PJM1_9LECA</name>
<proteinExistence type="predicted"/>
<dbReference type="PANTHER" id="PTHR43558">
    <property type="entry name" value="REDUCTASE, PUTATIVE (AFU_ORTHOLOGUE AFUA_3G10540)-RELATED"/>
    <property type="match status" value="1"/>
</dbReference>
<organism evidence="2 3">
    <name type="scientific">Lasallia pustulata</name>
    <dbReference type="NCBI Taxonomy" id="136370"/>
    <lineage>
        <taxon>Eukaryota</taxon>
        <taxon>Fungi</taxon>
        <taxon>Dikarya</taxon>
        <taxon>Ascomycota</taxon>
        <taxon>Pezizomycotina</taxon>
        <taxon>Lecanoromycetes</taxon>
        <taxon>OSLEUM clade</taxon>
        <taxon>Umbilicariomycetidae</taxon>
        <taxon>Umbilicariales</taxon>
        <taxon>Umbilicariaceae</taxon>
        <taxon>Lasallia</taxon>
    </lineage>
</organism>
<dbReference type="InterPro" id="IPR053354">
    <property type="entry name" value="MGDG_epimerase"/>
</dbReference>
<dbReference type="Proteomes" id="UP000324767">
    <property type="component" value="Unassembled WGS sequence"/>
</dbReference>
<dbReference type="PANTHER" id="PTHR43558:SF6">
    <property type="entry name" value="REDUCTASE, PUTATIVE (AFU_ORTHOLOGUE AFUA_3G10540)-RELATED"/>
    <property type="match status" value="1"/>
</dbReference>
<evidence type="ECO:0000313" key="3">
    <source>
        <dbReference type="Proteomes" id="UP000324767"/>
    </source>
</evidence>
<evidence type="ECO:0000313" key="2">
    <source>
        <dbReference type="EMBL" id="KAA6409185.1"/>
    </source>
</evidence>
<feature type="region of interest" description="Disordered" evidence="1">
    <location>
        <begin position="841"/>
        <end position="877"/>
    </location>
</feature>
<dbReference type="AlphaFoldDB" id="A0A5M8PJM1"/>
<accession>A0A5M8PJM1</accession>
<evidence type="ECO:0000256" key="1">
    <source>
        <dbReference type="SAM" id="MobiDB-lite"/>
    </source>
</evidence>
<reference evidence="2 3" key="1">
    <citation type="submission" date="2019-09" db="EMBL/GenBank/DDBJ databases">
        <title>The hologenome of the rock-dwelling lichen Lasallia pustulata.</title>
        <authorList>
            <person name="Greshake Tzovaras B."/>
            <person name="Segers F."/>
            <person name="Bicker A."/>
            <person name="Dal Grande F."/>
            <person name="Otte J."/>
            <person name="Hankeln T."/>
            <person name="Schmitt I."/>
            <person name="Ebersberger I."/>
        </authorList>
    </citation>
    <scope>NUCLEOTIDE SEQUENCE [LARGE SCALE GENOMIC DNA]</scope>
    <source>
        <strain evidence="2">A1-1</strain>
    </source>
</reference>
<comment type="caution">
    <text evidence="2">The sequence shown here is derived from an EMBL/GenBank/DDBJ whole genome shotgun (WGS) entry which is preliminary data.</text>
</comment>
<protein>
    <submittedName>
        <fullName evidence="2">Uncharacterized protein</fullName>
    </submittedName>
</protein>
<dbReference type="OrthoDB" id="539213at2759"/>
<sequence>MATVSGRRELPDYVRRAWHLQRYDGYLARRNGELDTWTVSSLVEAHLKAHLDHYYQHDLNDVRTISSLSSMSAGKILEMLDISDNVEADIRTIANCINSVTLRQILNDPRTPYLTLRAFLAVPSVANLARQPVDIDEVVLTHEKFIHSRGEEANSDGKYLVSLEDLARVLGASLNDPQAPLVITRKDPPKGGFEILDERRQRTIRIQPNDAAFAEAFERTTKGMLRGLDWRNVFVASDLVITLLHTAGPGSCKGIQDCDVDIYLYGLGPEAANRKVEEIYNIWRSNLPPTNRQQLVVKTHKAILFWSDYPNCRIQIILKLATSPTQALLNFDLDACAVGFDGSRVLMLPRCARAIETGYSTFTMDLIFGHSLAARRATQWIRLFKYADRGFGLRILPSYAKSLEENNLEKYLPDAKEDEVEEYPFWQKSRKPHGAEPGLKTLRRSAYLGQNYTQRFYFGATPICKCPKKGRWLDERHWKNLYDTSMAMNNSPQAALKDRAYPLPRPMIFLCDLEPSMLREDFPGGCRAIRGFEQFMRHCEAWRLHARHMAMLNYAGYSNLVYDPSAYDDTPQYDWDASFATFECSDTTMLAQDTEIHNNMLFVKLKIVICQKLQIPYQRHGYANYLTRRIRRQVYGPDLASVMEKQITVPIIIPYGLELHIRDLCSRHTVPNPTHLIPVHDPTRYDAANALLPSLNSTATDESGNLRYFVITNESMWAGQNRAQDEVAEIYWTLFQWLNKSVHLGFPTGTQSPECLIHVADLLRDRVLPGFIVDDGAADEGSKTTTTKSGLPMQEALLFRAWAFCKTRRLFVVGNARIPRAHKLFEEEAIEYPFPDELFWNDGDEGEGSDGDGGVARWVEVGGSSSSTGGEEDCRVG</sequence>
<dbReference type="EMBL" id="VXIT01000011">
    <property type="protein sequence ID" value="KAA6409185.1"/>
    <property type="molecule type" value="Genomic_DNA"/>
</dbReference>